<keyword evidence="12" id="KW-0963">Cytoplasm</keyword>
<comment type="activity regulation">
    <text evidence="12">Activated by a monovalent cation that binds near, but not in, the active site. The most likely occupant of the site in vivo is potassium. Ion binding induces a conformational change that may alter substrate affinity.</text>
</comment>
<feature type="binding site" evidence="12">
    <location>
        <position position="247"/>
    </location>
    <ligand>
        <name>K(+)</name>
        <dbReference type="ChEBI" id="CHEBI:29103"/>
    </ligand>
</feature>
<keyword evidence="11 12" id="KW-0119">Carbohydrate metabolism</keyword>
<dbReference type="Pfam" id="PF00294">
    <property type="entry name" value="PfkB"/>
    <property type="match status" value="1"/>
</dbReference>
<gene>
    <name evidence="12 14" type="primary">rbsK</name>
    <name evidence="14" type="ORF">U0035_00190</name>
</gene>
<feature type="binding site" evidence="12">
    <location>
        <begin position="12"/>
        <end position="14"/>
    </location>
    <ligand>
        <name>substrate</name>
    </ligand>
</feature>
<dbReference type="InterPro" id="IPR011877">
    <property type="entry name" value="Ribokinase"/>
</dbReference>
<evidence type="ECO:0000256" key="6">
    <source>
        <dbReference type="ARBA" id="ARBA00022741"/>
    </source>
</evidence>
<accession>A0ABZ0W7Q4</accession>
<dbReference type="NCBIfam" id="TIGR02152">
    <property type="entry name" value="D_ribokin_bact"/>
    <property type="match status" value="1"/>
</dbReference>
<feature type="binding site" evidence="12">
    <location>
        <position position="249"/>
    </location>
    <ligand>
        <name>K(+)</name>
        <dbReference type="ChEBI" id="CHEBI:29103"/>
    </ligand>
</feature>
<dbReference type="Gene3D" id="3.40.1190.20">
    <property type="match status" value="1"/>
</dbReference>
<protein>
    <recommendedName>
        <fullName evidence="3 12">Ribokinase</fullName>
        <shortName evidence="12">RK</shortName>
        <ecNumber evidence="2 12">2.7.1.15</ecNumber>
    </recommendedName>
</protein>
<evidence type="ECO:0000313" key="14">
    <source>
        <dbReference type="EMBL" id="WQD38564.1"/>
    </source>
</evidence>
<dbReference type="EC" id="2.7.1.15" evidence="2 12"/>
<keyword evidence="8 12" id="KW-0067">ATP-binding</keyword>
<comment type="catalytic activity">
    <reaction evidence="12">
        <text>D-ribose + ATP = D-ribose 5-phosphate + ADP + H(+)</text>
        <dbReference type="Rhea" id="RHEA:13697"/>
        <dbReference type="ChEBI" id="CHEBI:15378"/>
        <dbReference type="ChEBI" id="CHEBI:30616"/>
        <dbReference type="ChEBI" id="CHEBI:47013"/>
        <dbReference type="ChEBI" id="CHEBI:78346"/>
        <dbReference type="ChEBI" id="CHEBI:456216"/>
        <dbReference type="EC" id="2.7.1.15"/>
    </reaction>
</comment>
<dbReference type="HAMAP" id="MF_01987">
    <property type="entry name" value="Ribokinase"/>
    <property type="match status" value="1"/>
</dbReference>
<evidence type="ECO:0000256" key="11">
    <source>
        <dbReference type="ARBA" id="ARBA00023277"/>
    </source>
</evidence>
<feature type="binding site" evidence="12">
    <location>
        <position position="141"/>
    </location>
    <ligand>
        <name>substrate</name>
    </ligand>
</feature>
<evidence type="ECO:0000256" key="3">
    <source>
        <dbReference type="ARBA" id="ARBA00016943"/>
    </source>
</evidence>
<dbReference type="Proteomes" id="UP001325680">
    <property type="component" value="Chromosome"/>
</dbReference>
<organism evidence="14 15">
    <name type="scientific">Niabella yanshanensis</name>
    <dbReference type="NCBI Taxonomy" id="577386"/>
    <lineage>
        <taxon>Bacteria</taxon>
        <taxon>Pseudomonadati</taxon>
        <taxon>Bacteroidota</taxon>
        <taxon>Chitinophagia</taxon>
        <taxon>Chitinophagales</taxon>
        <taxon>Chitinophagaceae</taxon>
        <taxon>Niabella</taxon>
    </lineage>
</organism>
<dbReference type="InterPro" id="IPR002173">
    <property type="entry name" value="Carboh/pur_kinase_PfkB_CS"/>
</dbReference>
<reference evidence="14 15" key="1">
    <citation type="submission" date="2023-12" db="EMBL/GenBank/DDBJ databases">
        <title>Genome sequencing and assembly of bacterial species from a model synthetic community.</title>
        <authorList>
            <person name="Hogle S.L."/>
        </authorList>
    </citation>
    <scope>NUCLEOTIDE SEQUENCE [LARGE SCALE GENOMIC DNA]</scope>
    <source>
        <strain evidence="14 15">HAMBI_3031</strain>
    </source>
</reference>
<comment type="similarity">
    <text evidence="12">Belongs to the carbohydrate kinase PfkB family. Ribokinase subfamily.</text>
</comment>
<comment type="subcellular location">
    <subcellularLocation>
        <location evidence="12">Cytoplasm</location>
    </subcellularLocation>
</comment>
<keyword evidence="6 12" id="KW-0547">Nucleotide-binding</keyword>
<name>A0ABZ0W7Q4_9BACT</name>
<keyword evidence="5 12" id="KW-0479">Metal-binding</keyword>
<feature type="binding site" evidence="12">
    <location>
        <position position="286"/>
    </location>
    <ligand>
        <name>K(+)</name>
        <dbReference type="ChEBI" id="CHEBI:29103"/>
    </ligand>
</feature>
<dbReference type="EMBL" id="CP139960">
    <property type="protein sequence ID" value="WQD38564.1"/>
    <property type="molecule type" value="Genomic_DNA"/>
</dbReference>
<evidence type="ECO:0000256" key="9">
    <source>
        <dbReference type="ARBA" id="ARBA00022842"/>
    </source>
</evidence>
<comment type="cofactor">
    <cofactor evidence="12">
        <name>Mg(2+)</name>
        <dbReference type="ChEBI" id="CHEBI:18420"/>
    </cofactor>
    <text evidence="12">Requires a divalent cation, most likely magnesium in vivo, as an electrophilic catalyst to aid phosphoryl group transfer. It is the chelate of the metal and the nucleotide that is the actual substrate.</text>
</comment>
<dbReference type="InterPro" id="IPR029056">
    <property type="entry name" value="Ribokinase-like"/>
</dbReference>
<comment type="subunit">
    <text evidence="12">Homodimer.</text>
</comment>
<feature type="binding site" evidence="12">
    <location>
        <position position="283"/>
    </location>
    <ligand>
        <name>K(+)</name>
        <dbReference type="ChEBI" id="CHEBI:29103"/>
    </ligand>
</feature>
<comment type="pathway">
    <text evidence="12">Carbohydrate metabolism; D-ribose degradation; D-ribose 5-phosphate from beta-D-ribopyranose: step 2/2.</text>
</comment>
<dbReference type="SUPFAM" id="SSF53613">
    <property type="entry name" value="Ribokinase-like"/>
    <property type="match status" value="1"/>
</dbReference>
<evidence type="ECO:0000256" key="8">
    <source>
        <dbReference type="ARBA" id="ARBA00022840"/>
    </source>
</evidence>
<comment type="similarity">
    <text evidence="1">Belongs to the carbohydrate kinase pfkB family.</text>
</comment>
<evidence type="ECO:0000259" key="13">
    <source>
        <dbReference type="Pfam" id="PF00294"/>
    </source>
</evidence>
<proteinExistence type="inferred from homology"/>
<feature type="binding site" evidence="12">
    <location>
        <begin position="40"/>
        <end position="44"/>
    </location>
    <ligand>
        <name>substrate</name>
    </ligand>
</feature>
<dbReference type="NCBIfam" id="NF008353">
    <property type="entry name" value="PRK11142.1"/>
    <property type="match status" value="1"/>
</dbReference>
<evidence type="ECO:0000256" key="2">
    <source>
        <dbReference type="ARBA" id="ARBA00012035"/>
    </source>
</evidence>
<dbReference type="InterPro" id="IPR011611">
    <property type="entry name" value="PfkB_dom"/>
</dbReference>
<feature type="binding site" evidence="12">
    <location>
        <position position="185"/>
    </location>
    <ligand>
        <name>ATP</name>
        <dbReference type="ChEBI" id="CHEBI:30616"/>
    </ligand>
</feature>
<keyword evidence="7 12" id="KW-0418">Kinase</keyword>
<dbReference type="GO" id="GO:0004747">
    <property type="term" value="F:ribokinase activity"/>
    <property type="evidence" value="ECO:0007669"/>
    <property type="project" value="UniProtKB-EC"/>
</dbReference>
<dbReference type="RefSeq" id="WP_114791308.1">
    <property type="nucleotide sequence ID" value="NZ_CP139960.1"/>
</dbReference>
<evidence type="ECO:0000313" key="15">
    <source>
        <dbReference type="Proteomes" id="UP001325680"/>
    </source>
</evidence>
<feature type="binding site" evidence="12">
    <location>
        <position position="288"/>
    </location>
    <ligand>
        <name>K(+)</name>
        <dbReference type="ChEBI" id="CHEBI:29103"/>
    </ligand>
</feature>
<evidence type="ECO:0000256" key="5">
    <source>
        <dbReference type="ARBA" id="ARBA00022723"/>
    </source>
</evidence>
<feature type="binding site" evidence="12">
    <location>
        <begin position="252"/>
        <end position="253"/>
    </location>
    <ligand>
        <name>ATP</name>
        <dbReference type="ChEBI" id="CHEBI:30616"/>
    </ligand>
</feature>
<keyword evidence="15" id="KW-1185">Reference proteome</keyword>
<feature type="binding site" evidence="12">
    <location>
        <position position="292"/>
    </location>
    <ligand>
        <name>K(+)</name>
        <dbReference type="ChEBI" id="CHEBI:29103"/>
    </ligand>
</feature>
<keyword evidence="9 12" id="KW-0460">Magnesium</keyword>
<evidence type="ECO:0000256" key="1">
    <source>
        <dbReference type="ARBA" id="ARBA00005380"/>
    </source>
</evidence>
<comment type="caution">
    <text evidence="12">Lacks conserved residue(s) required for the propagation of feature annotation.</text>
</comment>
<sequence>MNKTIVIIGSSNTDMVIRTPYFPTRGETIIGADFLMNAGGKGANQAVTVARLAGNASFICRVGNDLFGNNALALFQKEGIDTTYISRDASAPSGIAIITVNDAAENTIVVAPGANALLDTAQVDEASEKIQSAAYLLMQLEIPLETVMHAARMGFDHKVPIILNPAPARTLPDELYQWISIITPNEKEASLLTGVEVEDEVSARRAAKILADKGVAIIIITMGSHGALLYDGSIFTHIATPVVDAIDTTAAGDVFNGALVVALSEGKDLADAVSFACDVSAISVTRRGAQSSVPYRSEVS</sequence>
<dbReference type="PROSITE" id="PS00584">
    <property type="entry name" value="PFKB_KINASES_2"/>
    <property type="match status" value="1"/>
</dbReference>
<dbReference type="PRINTS" id="PR00990">
    <property type="entry name" value="RIBOKINASE"/>
</dbReference>
<comment type="function">
    <text evidence="12">Catalyzes the phosphorylation of ribose at O-5 in a reaction requiring ATP and magnesium. The resulting D-ribose-5-phosphate can then be used either for sythesis of nucleotides, histidine, and tryptophan, or as a component of the pentose phosphate pathway.</text>
</comment>
<evidence type="ECO:0000256" key="4">
    <source>
        <dbReference type="ARBA" id="ARBA00022679"/>
    </source>
</evidence>
<dbReference type="CDD" id="cd01174">
    <property type="entry name" value="ribokinase"/>
    <property type="match status" value="1"/>
</dbReference>
<keyword evidence="4 12" id="KW-0808">Transferase</keyword>
<dbReference type="InterPro" id="IPR002139">
    <property type="entry name" value="Ribo/fructo_kinase"/>
</dbReference>
<evidence type="ECO:0000256" key="7">
    <source>
        <dbReference type="ARBA" id="ARBA00022777"/>
    </source>
</evidence>
<dbReference type="PANTHER" id="PTHR10584:SF166">
    <property type="entry name" value="RIBOKINASE"/>
    <property type="match status" value="1"/>
</dbReference>
<evidence type="ECO:0000256" key="12">
    <source>
        <dbReference type="HAMAP-Rule" id="MF_01987"/>
    </source>
</evidence>
<dbReference type="PANTHER" id="PTHR10584">
    <property type="entry name" value="SUGAR KINASE"/>
    <property type="match status" value="1"/>
</dbReference>
<feature type="domain" description="Carbohydrate kinase PfkB" evidence="13">
    <location>
        <begin position="3"/>
        <end position="294"/>
    </location>
</feature>
<evidence type="ECO:0000256" key="10">
    <source>
        <dbReference type="ARBA" id="ARBA00022958"/>
    </source>
</evidence>
<feature type="binding site" evidence="12">
    <location>
        <begin position="221"/>
        <end position="226"/>
    </location>
    <ligand>
        <name>ATP</name>
        <dbReference type="ChEBI" id="CHEBI:30616"/>
    </ligand>
</feature>
<feature type="binding site" evidence="12">
    <location>
        <position position="253"/>
    </location>
    <ligand>
        <name>substrate</name>
    </ligand>
</feature>
<keyword evidence="10 12" id="KW-0630">Potassium</keyword>
<feature type="active site" description="Proton acceptor" evidence="12">
    <location>
        <position position="253"/>
    </location>
</feature>